<dbReference type="Proteomes" id="UP000030645">
    <property type="component" value="Unassembled WGS sequence"/>
</dbReference>
<organism evidence="2 3">
    <name type="scientific">Morus notabilis</name>
    <dbReference type="NCBI Taxonomy" id="981085"/>
    <lineage>
        <taxon>Eukaryota</taxon>
        <taxon>Viridiplantae</taxon>
        <taxon>Streptophyta</taxon>
        <taxon>Embryophyta</taxon>
        <taxon>Tracheophyta</taxon>
        <taxon>Spermatophyta</taxon>
        <taxon>Magnoliopsida</taxon>
        <taxon>eudicotyledons</taxon>
        <taxon>Gunneridae</taxon>
        <taxon>Pentapetalae</taxon>
        <taxon>rosids</taxon>
        <taxon>fabids</taxon>
        <taxon>Rosales</taxon>
        <taxon>Moraceae</taxon>
        <taxon>Moreae</taxon>
        <taxon>Morus</taxon>
    </lineage>
</organism>
<accession>W9QJT7</accession>
<feature type="region of interest" description="Disordered" evidence="1">
    <location>
        <begin position="62"/>
        <end position="83"/>
    </location>
</feature>
<evidence type="ECO:0000313" key="2">
    <source>
        <dbReference type="EMBL" id="EXB28567.1"/>
    </source>
</evidence>
<sequence length="119" mass="13752">MSVKLLGKFGDPTLDGLSSIGFHRMLDRWIIAPSDGQSSKYILVASTLYYKWGLFYVKTRKKRKPLSQVGSQKKNEGKSVKPAGRYNRISIATNILEVNWHIRRPRHQNFAFKSLQRSR</sequence>
<reference evidence="3" key="1">
    <citation type="submission" date="2013-01" db="EMBL/GenBank/DDBJ databases">
        <title>Draft Genome Sequence of a Mulberry Tree, Morus notabilis C.K. Schneid.</title>
        <authorList>
            <person name="He N."/>
            <person name="Zhao S."/>
        </authorList>
    </citation>
    <scope>NUCLEOTIDE SEQUENCE</scope>
</reference>
<gene>
    <name evidence="2" type="ORF">L484_009726</name>
</gene>
<proteinExistence type="predicted"/>
<evidence type="ECO:0000313" key="3">
    <source>
        <dbReference type="Proteomes" id="UP000030645"/>
    </source>
</evidence>
<name>W9QJT7_9ROSA</name>
<protein>
    <submittedName>
        <fullName evidence="2">Uncharacterized protein</fullName>
    </submittedName>
</protein>
<keyword evidence="3" id="KW-1185">Reference proteome</keyword>
<evidence type="ECO:0000256" key="1">
    <source>
        <dbReference type="SAM" id="MobiDB-lite"/>
    </source>
</evidence>
<dbReference type="EMBL" id="KE343391">
    <property type="protein sequence ID" value="EXB28567.1"/>
    <property type="molecule type" value="Genomic_DNA"/>
</dbReference>
<dbReference type="AlphaFoldDB" id="W9QJT7"/>